<proteinExistence type="predicted"/>
<dbReference type="EMBL" id="KN818231">
    <property type="protein sequence ID" value="KIL67689.1"/>
    <property type="molecule type" value="Genomic_DNA"/>
</dbReference>
<reference evidence="2 3" key="1">
    <citation type="submission" date="2014-04" db="EMBL/GenBank/DDBJ databases">
        <title>Evolutionary Origins and Diversification of the Mycorrhizal Mutualists.</title>
        <authorList>
            <consortium name="DOE Joint Genome Institute"/>
            <consortium name="Mycorrhizal Genomics Consortium"/>
            <person name="Kohler A."/>
            <person name="Kuo A."/>
            <person name="Nagy L.G."/>
            <person name="Floudas D."/>
            <person name="Copeland A."/>
            <person name="Barry K.W."/>
            <person name="Cichocki N."/>
            <person name="Veneault-Fourrey C."/>
            <person name="LaButti K."/>
            <person name="Lindquist E.A."/>
            <person name="Lipzen A."/>
            <person name="Lundell T."/>
            <person name="Morin E."/>
            <person name="Murat C."/>
            <person name="Riley R."/>
            <person name="Ohm R."/>
            <person name="Sun H."/>
            <person name="Tunlid A."/>
            <person name="Henrissat B."/>
            <person name="Grigoriev I.V."/>
            <person name="Hibbett D.S."/>
            <person name="Martin F."/>
        </authorList>
    </citation>
    <scope>NUCLEOTIDE SEQUENCE [LARGE SCALE GENOMIC DNA]</scope>
    <source>
        <strain evidence="2 3">Koide BX008</strain>
    </source>
</reference>
<dbReference type="HOGENOM" id="CLU_1805674_0_0_1"/>
<name>A0A0C2TKV1_AMAMK</name>
<accession>A0A0C2TKV1</accession>
<sequence>MYGGSSPVPDEHRAFLIYAPEGRLEVEVVDIEKAYHSLNSRMRGRTENTSESLPHVVVLKSRAKSRKELCRQDVPTRRVALPFLRDKSAMALNRHVDHDENSDTRRDCVTFAVSFAGVLGTCLLVVIEDCNRGRDMTWALGLI</sequence>
<protein>
    <submittedName>
        <fullName evidence="2">Uncharacterized protein</fullName>
    </submittedName>
</protein>
<keyword evidence="1" id="KW-0812">Transmembrane</keyword>
<evidence type="ECO:0000313" key="2">
    <source>
        <dbReference type="EMBL" id="KIL67689.1"/>
    </source>
</evidence>
<dbReference type="Proteomes" id="UP000054549">
    <property type="component" value="Unassembled WGS sequence"/>
</dbReference>
<dbReference type="AlphaFoldDB" id="A0A0C2TKV1"/>
<keyword evidence="1" id="KW-1133">Transmembrane helix</keyword>
<gene>
    <name evidence="2" type="ORF">M378DRAFT_159531</name>
</gene>
<dbReference type="InParanoid" id="A0A0C2TKV1"/>
<keyword evidence="1" id="KW-0472">Membrane</keyword>
<evidence type="ECO:0000256" key="1">
    <source>
        <dbReference type="SAM" id="Phobius"/>
    </source>
</evidence>
<evidence type="ECO:0000313" key="3">
    <source>
        <dbReference type="Proteomes" id="UP000054549"/>
    </source>
</evidence>
<feature type="transmembrane region" description="Helical" evidence="1">
    <location>
        <begin position="109"/>
        <end position="127"/>
    </location>
</feature>
<keyword evidence="3" id="KW-1185">Reference proteome</keyword>
<organism evidence="2 3">
    <name type="scientific">Amanita muscaria (strain Koide BX008)</name>
    <dbReference type="NCBI Taxonomy" id="946122"/>
    <lineage>
        <taxon>Eukaryota</taxon>
        <taxon>Fungi</taxon>
        <taxon>Dikarya</taxon>
        <taxon>Basidiomycota</taxon>
        <taxon>Agaricomycotina</taxon>
        <taxon>Agaricomycetes</taxon>
        <taxon>Agaricomycetidae</taxon>
        <taxon>Agaricales</taxon>
        <taxon>Pluteineae</taxon>
        <taxon>Amanitaceae</taxon>
        <taxon>Amanita</taxon>
    </lineage>
</organism>